<dbReference type="CDD" id="cd17321">
    <property type="entry name" value="MFS_MMR_MDR_like"/>
    <property type="match status" value="1"/>
</dbReference>
<dbReference type="SUPFAM" id="SSF103473">
    <property type="entry name" value="MFS general substrate transporter"/>
    <property type="match status" value="1"/>
</dbReference>
<gene>
    <name evidence="10" type="ORF">GCM10023205_38280</name>
</gene>
<evidence type="ECO:0000256" key="1">
    <source>
        <dbReference type="ARBA" id="ARBA00004651"/>
    </source>
</evidence>
<keyword evidence="7" id="KW-0046">Antibiotic resistance</keyword>
<evidence type="ECO:0000256" key="8">
    <source>
        <dbReference type="SAM" id="Phobius"/>
    </source>
</evidence>
<keyword evidence="3" id="KW-1003">Cell membrane</keyword>
<evidence type="ECO:0000256" key="5">
    <source>
        <dbReference type="ARBA" id="ARBA00022989"/>
    </source>
</evidence>
<protein>
    <submittedName>
        <fullName evidence="10">MFS transporter</fullName>
    </submittedName>
</protein>
<feature type="domain" description="Major facilitator superfamily (MFS) profile" evidence="9">
    <location>
        <begin position="27"/>
        <end position="483"/>
    </location>
</feature>
<comment type="subcellular location">
    <subcellularLocation>
        <location evidence="1">Cell membrane</location>
        <topology evidence="1">Multi-pass membrane protein</topology>
    </subcellularLocation>
</comment>
<evidence type="ECO:0000256" key="2">
    <source>
        <dbReference type="ARBA" id="ARBA00022448"/>
    </source>
</evidence>
<dbReference type="PRINTS" id="PR01036">
    <property type="entry name" value="TCRTETB"/>
</dbReference>
<dbReference type="PANTHER" id="PTHR42718">
    <property type="entry name" value="MAJOR FACILITATOR SUPERFAMILY MULTIDRUG TRANSPORTER MFSC"/>
    <property type="match status" value="1"/>
</dbReference>
<feature type="transmembrane region" description="Helical" evidence="8">
    <location>
        <begin position="27"/>
        <end position="51"/>
    </location>
</feature>
<dbReference type="InterPro" id="IPR011701">
    <property type="entry name" value="MFS"/>
</dbReference>
<evidence type="ECO:0000313" key="10">
    <source>
        <dbReference type="EMBL" id="GAA4969355.1"/>
    </source>
</evidence>
<dbReference type="Proteomes" id="UP001500466">
    <property type="component" value="Unassembled WGS sequence"/>
</dbReference>
<feature type="transmembrane region" description="Helical" evidence="8">
    <location>
        <begin position="384"/>
        <end position="407"/>
    </location>
</feature>
<feature type="transmembrane region" description="Helical" evidence="8">
    <location>
        <begin position="118"/>
        <end position="139"/>
    </location>
</feature>
<dbReference type="NCBIfam" id="TIGR00711">
    <property type="entry name" value="efflux_EmrB"/>
    <property type="match status" value="1"/>
</dbReference>
<dbReference type="Pfam" id="PF07690">
    <property type="entry name" value="MFS_1"/>
    <property type="match status" value="1"/>
</dbReference>
<feature type="transmembrane region" description="Helical" evidence="8">
    <location>
        <begin position="93"/>
        <end position="112"/>
    </location>
</feature>
<feature type="transmembrane region" description="Helical" evidence="8">
    <location>
        <begin position="428"/>
        <end position="447"/>
    </location>
</feature>
<comment type="caution">
    <text evidence="10">The sequence shown here is derived from an EMBL/GenBank/DDBJ whole genome shotgun (WGS) entry which is preliminary data.</text>
</comment>
<evidence type="ECO:0000313" key="11">
    <source>
        <dbReference type="Proteomes" id="UP001500466"/>
    </source>
</evidence>
<keyword evidence="6 8" id="KW-0472">Membrane</keyword>
<keyword evidence="5 8" id="KW-1133">Transmembrane helix</keyword>
<dbReference type="Gene3D" id="1.20.1250.20">
    <property type="entry name" value="MFS general substrate transporter like domains"/>
    <property type="match status" value="1"/>
</dbReference>
<dbReference type="InterPro" id="IPR004638">
    <property type="entry name" value="EmrB-like"/>
</dbReference>
<keyword evidence="11" id="KW-1185">Reference proteome</keyword>
<evidence type="ECO:0000256" key="6">
    <source>
        <dbReference type="ARBA" id="ARBA00023136"/>
    </source>
</evidence>
<reference evidence="11" key="1">
    <citation type="journal article" date="2019" name="Int. J. Syst. Evol. Microbiol.">
        <title>The Global Catalogue of Microorganisms (GCM) 10K type strain sequencing project: providing services to taxonomists for standard genome sequencing and annotation.</title>
        <authorList>
            <consortium name="The Broad Institute Genomics Platform"/>
            <consortium name="The Broad Institute Genome Sequencing Center for Infectious Disease"/>
            <person name="Wu L."/>
            <person name="Ma J."/>
        </authorList>
    </citation>
    <scope>NUCLEOTIDE SEQUENCE [LARGE SCALE GENOMIC DNA]</scope>
    <source>
        <strain evidence="11">JCM 17986</strain>
    </source>
</reference>
<evidence type="ECO:0000256" key="4">
    <source>
        <dbReference type="ARBA" id="ARBA00022692"/>
    </source>
</evidence>
<name>A0ABP9HEX6_9ACTN</name>
<feature type="transmembrane region" description="Helical" evidence="8">
    <location>
        <begin position="63"/>
        <end position="81"/>
    </location>
</feature>
<evidence type="ECO:0000256" key="7">
    <source>
        <dbReference type="ARBA" id="ARBA00023251"/>
    </source>
</evidence>
<dbReference type="PROSITE" id="PS50850">
    <property type="entry name" value="MFS"/>
    <property type="match status" value="1"/>
</dbReference>
<feature type="transmembrane region" description="Helical" evidence="8">
    <location>
        <begin position="321"/>
        <end position="341"/>
    </location>
</feature>
<feature type="transmembrane region" description="Helical" evidence="8">
    <location>
        <begin position="183"/>
        <end position="202"/>
    </location>
</feature>
<keyword evidence="4 8" id="KW-0812">Transmembrane</keyword>
<dbReference type="PANTHER" id="PTHR42718:SF39">
    <property type="entry name" value="ACTINORHODIN TRANSPORTER-RELATED"/>
    <property type="match status" value="1"/>
</dbReference>
<feature type="transmembrane region" description="Helical" evidence="8">
    <location>
        <begin position="251"/>
        <end position="268"/>
    </location>
</feature>
<dbReference type="EMBL" id="BAABHS010000012">
    <property type="protein sequence ID" value="GAA4969355.1"/>
    <property type="molecule type" value="Genomic_DNA"/>
</dbReference>
<dbReference type="InterPro" id="IPR020846">
    <property type="entry name" value="MFS_dom"/>
</dbReference>
<evidence type="ECO:0000256" key="3">
    <source>
        <dbReference type="ARBA" id="ARBA00022475"/>
    </source>
</evidence>
<proteinExistence type="predicted"/>
<feature type="transmembrane region" description="Helical" evidence="8">
    <location>
        <begin position="151"/>
        <end position="177"/>
    </location>
</feature>
<keyword evidence="2" id="KW-0813">Transport</keyword>
<dbReference type="InterPro" id="IPR036259">
    <property type="entry name" value="MFS_trans_sf"/>
</dbReference>
<dbReference type="RefSeq" id="WP_345676747.1">
    <property type="nucleotide sequence ID" value="NZ_BAABHS010000012.1"/>
</dbReference>
<organism evidence="10 11">
    <name type="scientific">Yinghuangia aomiensis</name>
    <dbReference type="NCBI Taxonomy" id="676205"/>
    <lineage>
        <taxon>Bacteria</taxon>
        <taxon>Bacillati</taxon>
        <taxon>Actinomycetota</taxon>
        <taxon>Actinomycetes</taxon>
        <taxon>Kitasatosporales</taxon>
        <taxon>Streptomycetaceae</taxon>
        <taxon>Yinghuangia</taxon>
    </lineage>
</organism>
<feature type="transmembrane region" description="Helical" evidence="8">
    <location>
        <begin position="459"/>
        <end position="477"/>
    </location>
</feature>
<feature type="transmembrane region" description="Helical" evidence="8">
    <location>
        <begin position="222"/>
        <end position="239"/>
    </location>
</feature>
<sequence>MNTPRTVVQLGGEGDGDYAPDPRRWRALAVCMLAGFITLLDVSIVNVALPSIRTALDASDGDIQWVLSGYALTFGLVLVPAGRVGDARGRRMMFMLGVALFTAASALCGAAQSAVWLVLARLIQGVAGGLLTPQVSALIQQLFRGRERARAFGVFGSVIGISTAVGPVLGGLIINVFGAEHGWRWIFFVNLPIGIAAFVLAARLLPGPEHEHRPCLRDLDPVGVMLLGAAVVLLMLPLVEERQWHTAAKWLFVPASAALLALFVAWEYRYRKRYTPLVDLDLFRERSYACGSLVMLCYFAGFTSIFFVLTLYLQSGLGDSALVAGLAVTPFALGSAASAAVGGHLVARYGHALVAAGLLTVICGLGVVVVLVGTVDPAVTEWAILGPLLIAGLGSGLVIAPNQALTLASVPPREAGSAGGVLQTGQRIGSALGIAVVGSTFFSRLASQAHPDWSGALRLGLVVSISFVVLALAIAIGDLTQERNRTAADPDTKP</sequence>
<feature type="transmembrane region" description="Helical" evidence="8">
    <location>
        <begin position="353"/>
        <end position="372"/>
    </location>
</feature>
<evidence type="ECO:0000259" key="9">
    <source>
        <dbReference type="PROSITE" id="PS50850"/>
    </source>
</evidence>
<accession>A0ABP9HEX6</accession>
<feature type="transmembrane region" description="Helical" evidence="8">
    <location>
        <begin position="288"/>
        <end position="309"/>
    </location>
</feature>
<dbReference type="Gene3D" id="1.20.1720.10">
    <property type="entry name" value="Multidrug resistance protein D"/>
    <property type="match status" value="1"/>
</dbReference>